<evidence type="ECO:0000259" key="3">
    <source>
        <dbReference type="Pfam" id="PF01757"/>
    </source>
</evidence>
<feature type="transmembrane region" description="Helical" evidence="2">
    <location>
        <begin position="215"/>
        <end position="232"/>
    </location>
</feature>
<feature type="transmembrane region" description="Helical" evidence="2">
    <location>
        <begin position="94"/>
        <end position="112"/>
    </location>
</feature>
<feature type="transmembrane region" description="Helical" evidence="2">
    <location>
        <begin position="50"/>
        <end position="70"/>
    </location>
</feature>
<dbReference type="EMBL" id="JACXYZ010000002">
    <property type="protein sequence ID" value="MBD3925924.1"/>
    <property type="molecule type" value="Genomic_DNA"/>
</dbReference>
<dbReference type="GO" id="GO:0016746">
    <property type="term" value="F:acyltransferase activity"/>
    <property type="evidence" value="ECO:0007669"/>
    <property type="project" value="UniProtKB-KW"/>
</dbReference>
<name>A0ABR8NHJ2_9ACTN</name>
<gene>
    <name evidence="4" type="ORF">IEZ26_14960</name>
</gene>
<feature type="domain" description="Acyltransferase 3" evidence="3">
    <location>
        <begin position="16"/>
        <end position="369"/>
    </location>
</feature>
<comment type="caution">
    <text evidence="4">The sequence shown here is derived from an EMBL/GenBank/DDBJ whole genome shotgun (WGS) entry which is preliminary data.</text>
</comment>
<accession>A0ABR8NHJ2</accession>
<evidence type="ECO:0000256" key="1">
    <source>
        <dbReference type="SAM" id="MobiDB-lite"/>
    </source>
</evidence>
<keyword evidence="2" id="KW-0472">Membrane</keyword>
<dbReference type="PANTHER" id="PTHR23028">
    <property type="entry name" value="ACETYLTRANSFERASE"/>
    <property type="match status" value="1"/>
</dbReference>
<keyword evidence="4" id="KW-0808">Transferase</keyword>
<feature type="transmembrane region" description="Helical" evidence="2">
    <location>
        <begin position="326"/>
        <end position="345"/>
    </location>
</feature>
<feature type="transmembrane region" description="Helical" evidence="2">
    <location>
        <begin position="357"/>
        <end position="376"/>
    </location>
</feature>
<sequence>MTTDSATQVEIAHEFPALDTVRAIGAIAVLTTHAAFQTGSYLGSGAWGTFLARLDVGVAIFFVLSAFLLARPHLARAATGRPAPDLGSYGRKRVLRIAPAYVVTAVLALAVFPKNADEGPLDWLSTLLLLDIYTRDKLPHGLTHMWSLAVEVAFYVLLPLLMLVALGRGRRRILRPRRTLAVLATMAAVTVWWHLEGTPLLDPRVPGGTGLWLPGYLTWFAVGIGLALLHVRHQQGVGTVVERRLVELGRMPGTCWVLVAGLVLAVSTPLAGPVLFVAGTPSETLLKNVVYSIIGGLIVLSGVFADPQRGYGRLMSHPVCRHLGQISYGVFCLHLSIISLVLWSTDYRLFGGNGLEVWALTLVASIAAAEVLYRVVERPALRLGRTRSSSSSHTQAATAERDSTTSR</sequence>
<reference evidence="4 5" key="1">
    <citation type="submission" date="2020-09" db="EMBL/GenBank/DDBJ databases">
        <title>novel species in genus Nocardioides.</title>
        <authorList>
            <person name="Zhang G."/>
        </authorList>
    </citation>
    <scope>NUCLEOTIDE SEQUENCE [LARGE SCALE GENOMIC DNA]</scope>
    <source>
        <strain evidence="4 5">KCTC 39551</strain>
    </source>
</reference>
<keyword evidence="5" id="KW-1185">Reference proteome</keyword>
<feature type="transmembrane region" description="Helical" evidence="2">
    <location>
        <begin position="253"/>
        <end position="276"/>
    </location>
</feature>
<keyword evidence="2" id="KW-1133">Transmembrane helix</keyword>
<feature type="region of interest" description="Disordered" evidence="1">
    <location>
        <begin position="386"/>
        <end position="407"/>
    </location>
</feature>
<feature type="transmembrane region" description="Helical" evidence="2">
    <location>
        <begin position="288"/>
        <end position="305"/>
    </location>
</feature>
<feature type="transmembrane region" description="Helical" evidence="2">
    <location>
        <begin position="145"/>
        <end position="166"/>
    </location>
</feature>
<evidence type="ECO:0000313" key="5">
    <source>
        <dbReference type="Proteomes" id="UP000618818"/>
    </source>
</evidence>
<dbReference type="RefSeq" id="WP_191195776.1">
    <property type="nucleotide sequence ID" value="NZ_JACXYZ010000002.1"/>
</dbReference>
<dbReference type="Proteomes" id="UP000618818">
    <property type="component" value="Unassembled WGS sequence"/>
</dbReference>
<organism evidence="4 5">
    <name type="scientific">Nocardioides cavernae</name>
    <dbReference type="NCBI Taxonomy" id="1921566"/>
    <lineage>
        <taxon>Bacteria</taxon>
        <taxon>Bacillati</taxon>
        <taxon>Actinomycetota</taxon>
        <taxon>Actinomycetes</taxon>
        <taxon>Propionibacteriales</taxon>
        <taxon>Nocardioidaceae</taxon>
        <taxon>Nocardioides</taxon>
    </lineage>
</organism>
<proteinExistence type="predicted"/>
<keyword evidence="4" id="KW-0012">Acyltransferase</keyword>
<feature type="transmembrane region" description="Helical" evidence="2">
    <location>
        <begin position="178"/>
        <end position="195"/>
    </location>
</feature>
<evidence type="ECO:0000313" key="4">
    <source>
        <dbReference type="EMBL" id="MBD3925924.1"/>
    </source>
</evidence>
<keyword evidence="2" id="KW-0812">Transmembrane</keyword>
<dbReference type="PANTHER" id="PTHR23028:SF53">
    <property type="entry name" value="ACYL_TRANSF_3 DOMAIN-CONTAINING PROTEIN"/>
    <property type="match status" value="1"/>
</dbReference>
<evidence type="ECO:0000256" key="2">
    <source>
        <dbReference type="SAM" id="Phobius"/>
    </source>
</evidence>
<protein>
    <submittedName>
        <fullName evidence="4">Acyltransferase</fullName>
    </submittedName>
</protein>
<dbReference type="InterPro" id="IPR002656">
    <property type="entry name" value="Acyl_transf_3_dom"/>
</dbReference>
<dbReference type="InterPro" id="IPR050879">
    <property type="entry name" value="Acyltransferase_3"/>
</dbReference>
<dbReference type="Pfam" id="PF01757">
    <property type="entry name" value="Acyl_transf_3"/>
    <property type="match status" value="1"/>
</dbReference>